<dbReference type="CDD" id="cd00833">
    <property type="entry name" value="PKS"/>
    <property type="match status" value="1"/>
</dbReference>
<reference evidence="6" key="1">
    <citation type="journal article" date="2019" name="Int. J. Syst. Evol. Microbiol.">
        <title>The Global Catalogue of Microorganisms (GCM) 10K type strain sequencing project: providing services to taxonomists for standard genome sequencing and annotation.</title>
        <authorList>
            <consortium name="The Broad Institute Genomics Platform"/>
            <consortium name="The Broad Institute Genome Sequencing Center for Infectious Disease"/>
            <person name="Wu L."/>
            <person name="Ma J."/>
        </authorList>
    </citation>
    <scope>NUCLEOTIDE SEQUENCE [LARGE SCALE GENOMIC DNA]</scope>
    <source>
        <strain evidence="6">CCUG 62974</strain>
    </source>
</reference>
<dbReference type="EMBL" id="JBHTHX010000713">
    <property type="protein sequence ID" value="MFD0886781.1"/>
    <property type="molecule type" value="Genomic_DNA"/>
</dbReference>
<dbReference type="InterPro" id="IPR018201">
    <property type="entry name" value="Ketoacyl_synth_AS"/>
</dbReference>
<dbReference type="InterPro" id="IPR014030">
    <property type="entry name" value="Ketoacyl_synth_N"/>
</dbReference>
<dbReference type="InterPro" id="IPR016039">
    <property type="entry name" value="Thiolase-like"/>
</dbReference>
<dbReference type="InterPro" id="IPR020841">
    <property type="entry name" value="PKS_Beta-ketoAc_synthase_dom"/>
</dbReference>
<keyword evidence="2" id="KW-0597">Phosphoprotein</keyword>
<keyword evidence="6" id="KW-1185">Reference proteome</keyword>
<gene>
    <name evidence="5" type="ORF">ACFQ08_19715</name>
</gene>
<dbReference type="InterPro" id="IPR050091">
    <property type="entry name" value="PKS_NRPS_Biosynth_Enz"/>
</dbReference>
<dbReference type="Gene3D" id="3.40.47.10">
    <property type="match status" value="1"/>
</dbReference>
<protein>
    <submittedName>
        <fullName evidence="5">Polyketide synthase</fullName>
    </submittedName>
</protein>
<dbReference type="Pfam" id="PF00109">
    <property type="entry name" value="ketoacyl-synt"/>
    <property type="match status" value="1"/>
</dbReference>
<evidence type="ECO:0000313" key="5">
    <source>
        <dbReference type="EMBL" id="MFD0886781.1"/>
    </source>
</evidence>
<name>A0ABW3DSG1_9ACTN</name>
<dbReference type="SMART" id="SM00825">
    <property type="entry name" value="PKS_KS"/>
    <property type="match status" value="1"/>
</dbReference>
<dbReference type="InterPro" id="IPR014031">
    <property type="entry name" value="Ketoacyl_synth_C"/>
</dbReference>
<proteinExistence type="predicted"/>
<keyword evidence="3" id="KW-0808">Transferase</keyword>
<accession>A0ABW3DSG1</accession>
<feature type="domain" description="Ketosynthase family 3 (KS3)" evidence="4">
    <location>
        <begin position="10"/>
        <end position="322"/>
    </location>
</feature>
<dbReference type="PANTHER" id="PTHR43775">
    <property type="entry name" value="FATTY ACID SYNTHASE"/>
    <property type="match status" value="1"/>
</dbReference>
<evidence type="ECO:0000256" key="1">
    <source>
        <dbReference type="ARBA" id="ARBA00022450"/>
    </source>
</evidence>
<dbReference type="PROSITE" id="PS00606">
    <property type="entry name" value="KS3_1"/>
    <property type="match status" value="1"/>
</dbReference>
<dbReference type="PROSITE" id="PS52004">
    <property type="entry name" value="KS3_2"/>
    <property type="match status" value="1"/>
</dbReference>
<comment type="caution">
    <text evidence="5">The sequence shown here is derived from an EMBL/GenBank/DDBJ whole genome shotgun (WGS) entry which is preliminary data.</text>
</comment>
<evidence type="ECO:0000256" key="2">
    <source>
        <dbReference type="ARBA" id="ARBA00022553"/>
    </source>
</evidence>
<dbReference type="Pfam" id="PF02801">
    <property type="entry name" value="Ketoacyl-synt_C"/>
    <property type="match status" value="1"/>
</dbReference>
<dbReference type="SUPFAM" id="SSF53901">
    <property type="entry name" value="Thiolase-like"/>
    <property type="match status" value="2"/>
</dbReference>
<evidence type="ECO:0000259" key="4">
    <source>
        <dbReference type="PROSITE" id="PS52004"/>
    </source>
</evidence>
<keyword evidence="1" id="KW-0596">Phosphopantetheine</keyword>
<dbReference type="Proteomes" id="UP001597024">
    <property type="component" value="Unassembled WGS sequence"/>
</dbReference>
<evidence type="ECO:0000256" key="3">
    <source>
        <dbReference type="ARBA" id="ARBA00022679"/>
    </source>
</evidence>
<feature type="non-terminal residue" evidence="5">
    <location>
        <position position="322"/>
    </location>
</feature>
<evidence type="ECO:0000313" key="6">
    <source>
        <dbReference type="Proteomes" id="UP001597024"/>
    </source>
</evidence>
<sequence>MTDLSNTTLRDKIAIIGIGCRFPGGASDHRTFWQNLIEGKDCITPTPADRYDVATLGSRDKTKPGRLVGGRGGYIDGFDEFDPAFFGISPREADHMDPQQRKLLEVAWEALEDGGQKPGELAGTDVGVFVGAFTLDYKILQFADLSFETLAAHTATGTMMTMVSNRISYCFDFRGPSVSLDTACSSSLVAVHLACQSLNRGETSLALAGGTLLHMTPQYTVAETKGGFLSAEGRSRTFDASANGYVRAEGVAVVALKRLEDSLRDGDPIHAVIVGSGVNQDGRTNGITVPNPDAQVRLIERVCAEAGVEPGSLQYMEAHGTS</sequence>
<dbReference type="PANTHER" id="PTHR43775:SF37">
    <property type="entry name" value="SI:DKEY-61P9.11"/>
    <property type="match status" value="1"/>
</dbReference>
<organism evidence="5 6">
    <name type="scientific">Streptosporangium algeriense</name>
    <dbReference type="NCBI Taxonomy" id="1682748"/>
    <lineage>
        <taxon>Bacteria</taxon>
        <taxon>Bacillati</taxon>
        <taxon>Actinomycetota</taxon>
        <taxon>Actinomycetes</taxon>
        <taxon>Streptosporangiales</taxon>
        <taxon>Streptosporangiaceae</taxon>
        <taxon>Streptosporangium</taxon>
    </lineage>
</organism>